<organism evidence="2 3">
    <name type="scientific">Celeribacter arenosi</name>
    <dbReference type="NCBI Taxonomy" id="792649"/>
    <lineage>
        <taxon>Bacteria</taxon>
        <taxon>Pseudomonadati</taxon>
        <taxon>Pseudomonadota</taxon>
        <taxon>Alphaproteobacteria</taxon>
        <taxon>Rhodobacterales</taxon>
        <taxon>Roseobacteraceae</taxon>
        <taxon>Celeribacter</taxon>
    </lineage>
</organism>
<dbReference type="InterPro" id="IPR018772">
    <property type="entry name" value="Transcription_activator_HlyU"/>
</dbReference>
<proteinExistence type="predicted"/>
<sequence length="93" mass="10008">MGLLSKLFGGASDKGAKSKVEPQEHKGFLIYPEPKRAEGGYRIGARIEKEVGGEMRSHTMVRADTLASEDEASAASVHKAQIFIDQMGEGIFG</sequence>
<comment type="caution">
    <text evidence="2">The sequence shown here is derived from an EMBL/GenBank/DDBJ whole genome shotgun (WGS) entry which is preliminary data.</text>
</comment>
<protein>
    <submittedName>
        <fullName evidence="2">HlyU family transcriptional regulator</fullName>
    </submittedName>
</protein>
<dbReference type="Pfam" id="PF10115">
    <property type="entry name" value="HlyU"/>
    <property type="match status" value="1"/>
</dbReference>
<feature type="compositionally biased region" description="Basic and acidic residues" evidence="1">
    <location>
        <begin position="14"/>
        <end position="27"/>
    </location>
</feature>
<name>A0ABP7JT53_9RHOB</name>
<accession>A0ABP7JT53</accession>
<keyword evidence="3" id="KW-1185">Reference proteome</keyword>
<dbReference type="RefSeq" id="WP_344842126.1">
    <property type="nucleotide sequence ID" value="NZ_BAABDF010000001.1"/>
</dbReference>
<reference evidence="3" key="1">
    <citation type="journal article" date="2019" name="Int. J. Syst. Evol. Microbiol.">
        <title>The Global Catalogue of Microorganisms (GCM) 10K type strain sequencing project: providing services to taxonomists for standard genome sequencing and annotation.</title>
        <authorList>
            <consortium name="The Broad Institute Genomics Platform"/>
            <consortium name="The Broad Institute Genome Sequencing Center for Infectious Disease"/>
            <person name="Wu L."/>
            <person name="Ma J."/>
        </authorList>
    </citation>
    <scope>NUCLEOTIDE SEQUENCE [LARGE SCALE GENOMIC DNA]</scope>
    <source>
        <strain evidence="3">JCM 17190</strain>
    </source>
</reference>
<dbReference type="EMBL" id="BAABDF010000001">
    <property type="protein sequence ID" value="GAA3853867.1"/>
    <property type="molecule type" value="Genomic_DNA"/>
</dbReference>
<evidence type="ECO:0000256" key="1">
    <source>
        <dbReference type="SAM" id="MobiDB-lite"/>
    </source>
</evidence>
<gene>
    <name evidence="2" type="ORF">GCM10022404_01550</name>
</gene>
<dbReference type="Proteomes" id="UP001399917">
    <property type="component" value="Unassembled WGS sequence"/>
</dbReference>
<evidence type="ECO:0000313" key="2">
    <source>
        <dbReference type="EMBL" id="GAA3853867.1"/>
    </source>
</evidence>
<evidence type="ECO:0000313" key="3">
    <source>
        <dbReference type="Proteomes" id="UP001399917"/>
    </source>
</evidence>
<feature type="region of interest" description="Disordered" evidence="1">
    <location>
        <begin position="1"/>
        <end position="27"/>
    </location>
</feature>